<keyword evidence="1" id="KW-0472">Membrane</keyword>
<feature type="transmembrane region" description="Helical" evidence="1">
    <location>
        <begin position="28"/>
        <end position="46"/>
    </location>
</feature>
<reference evidence="2 3" key="2">
    <citation type="journal article" date="2017" name="Front. Plant Sci.">
        <title>Gene Classification and Mining of Molecular Markers Useful in Red Clover (Trifolium pratense) Breeding.</title>
        <authorList>
            <person name="Istvanek J."/>
            <person name="Dluhosova J."/>
            <person name="Dluhos P."/>
            <person name="Patkova L."/>
            <person name="Nedelnik J."/>
            <person name="Repkova J."/>
        </authorList>
    </citation>
    <scope>NUCLEOTIDE SEQUENCE [LARGE SCALE GENOMIC DNA]</scope>
    <source>
        <strain evidence="3">cv. Tatra</strain>
        <tissue evidence="2">Young leaves</tissue>
    </source>
</reference>
<name>A0A2K3MZV1_TRIPR</name>
<evidence type="ECO:0000313" key="2">
    <source>
        <dbReference type="EMBL" id="PNX96323.1"/>
    </source>
</evidence>
<evidence type="ECO:0000313" key="3">
    <source>
        <dbReference type="Proteomes" id="UP000236291"/>
    </source>
</evidence>
<gene>
    <name evidence="2" type="ORF">L195_g019527</name>
</gene>
<dbReference type="Proteomes" id="UP000236291">
    <property type="component" value="Unassembled WGS sequence"/>
</dbReference>
<sequence length="106" mass="12064">MLEVKWEVGYYATNHSVPFPFLNFSNPVTVALTVTVMALPYHYPVITVQRRKPRRGSLTVEPNGSVEVGLRFEAEDRYFLATEWGGEEAVESGIEEKERQFGEVDP</sequence>
<keyword evidence="1" id="KW-0812">Transmembrane</keyword>
<evidence type="ECO:0000256" key="1">
    <source>
        <dbReference type="SAM" id="Phobius"/>
    </source>
</evidence>
<dbReference type="EMBL" id="ASHM01014381">
    <property type="protein sequence ID" value="PNX96323.1"/>
    <property type="molecule type" value="Genomic_DNA"/>
</dbReference>
<proteinExistence type="predicted"/>
<keyword evidence="1" id="KW-1133">Transmembrane helix</keyword>
<dbReference type="AlphaFoldDB" id="A0A2K3MZV1"/>
<comment type="caution">
    <text evidence="2">The sequence shown here is derived from an EMBL/GenBank/DDBJ whole genome shotgun (WGS) entry which is preliminary data.</text>
</comment>
<accession>A0A2K3MZV1</accession>
<protein>
    <submittedName>
        <fullName evidence="2">Uncharacterized protein</fullName>
    </submittedName>
</protein>
<reference evidence="2 3" key="1">
    <citation type="journal article" date="2014" name="Am. J. Bot.">
        <title>Genome assembly and annotation for red clover (Trifolium pratense; Fabaceae).</title>
        <authorList>
            <person name="Istvanek J."/>
            <person name="Jaros M."/>
            <person name="Krenek A."/>
            <person name="Repkova J."/>
        </authorList>
    </citation>
    <scope>NUCLEOTIDE SEQUENCE [LARGE SCALE GENOMIC DNA]</scope>
    <source>
        <strain evidence="3">cv. Tatra</strain>
        <tissue evidence="2">Young leaves</tissue>
    </source>
</reference>
<organism evidence="2 3">
    <name type="scientific">Trifolium pratense</name>
    <name type="common">Red clover</name>
    <dbReference type="NCBI Taxonomy" id="57577"/>
    <lineage>
        <taxon>Eukaryota</taxon>
        <taxon>Viridiplantae</taxon>
        <taxon>Streptophyta</taxon>
        <taxon>Embryophyta</taxon>
        <taxon>Tracheophyta</taxon>
        <taxon>Spermatophyta</taxon>
        <taxon>Magnoliopsida</taxon>
        <taxon>eudicotyledons</taxon>
        <taxon>Gunneridae</taxon>
        <taxon>Pentapetalae</taxon>
        <taxon>rosids</taxon>
        <taxon>fabids</taxon>
        <taxon>Fabales</taxon>
        <taxon>Fabaceae</taxon>
        <taxon>Papilionoideae</taxon>
        <taxon>50 kb inversion clade</taxon>
        <taxon>NPAAA clade</taxon>
        <taxon>Hologalegina</taxon>
        <taxon>IRL clade</taxon>
        <taxon>Trifolieae</taxon>
        <taxon>Trifolium</taxon>
    </lineage>
</organism>